<keyword evidence="2" id="KW-1185">Reference proteome</keyword>
<gene>
    <name evidence="1" type="ORF">BDFB_012585</name>
</gene>
<dbReference type="AlphaFoldDB" id="A0A482VD86"/>
<sequence>MPPIAVNSRTVWTAEALSSTAPRA</sequence>
<evidence type="ECO:0000313" key="1">
    <source>
        <dbReference type="EMBL" id="RZB41710.1"/>
    </source>
</evidence>
<proteinExistence type="predicted"/>
<comment type="caution">
    <text evidence="1">The sequence shown here is derived from an EMBL/GenBank/DDBJ whole genome shotgun (WGS) entry which is preliminary data.</text>
</comment>
<accession>A0A482VD86</accession>
<name>A0A482VD86_ASBVE</name>
<reference evidence="1 2" key="1">
    <citation type="submission" date="2017-03" db="EMBL/GenBank/DDBJ databases">
        <title>Genome of the blue death feigning beetle - Asbolus verrucosus.</title>
        <authorList>
            <person name="Rider S.D."/>
        </authorList>
    </citation>
    <scope>NUCLEOTIDE SEQUENCE [LARGE SCALE GENOMIC DNA]</scope>
    <source>
        <strain evidence="1">Butters</strain>
        <tissue evidence="1">Head and leg muscle</tissue>
    </source>
</reference>
<organism evidence="1 2">
    <name type="scientific">Asbolus verrucosus</name>
    <name type="common">Desert ironclad beetle</name>
    <dbReference type="NCBI Taxonomy" id="1661398"/>
    <lineage>
        <taxon>Eukaryota</taxon>
        <taxon>Metazoa</taxon>
        <taxon>Ecdysozoa</taxon>
        <taxon>Arthropoda</taxon>
        <taxon>Hexapoda</taxon>
        <taxon>Insecta</taxon>
        <taxon>Pterygota</taxon>
        <taxon>Neoptera</taxon>
        <taxon>Endopterygota</taxon>
        <taxon>Coleoptera</taxon>
        <taxon>Polyphaga</taxon>
        <taxon>Cucujiformia</taxon>
        <taxon>Tenebrionidae</taxon>
        <taxon>Pimeliinae</taxon>
        <taxon>Asbolus</taxon>
    </lineage>
</organism>
<protein>
    <submittedName>
        <fullName evidence="1">Uncharacterized protein</fullName>
    </submittedName>
</protein>
<evidence type="ECO:0000313" key="2">
    <source>
        <dbReference type="Proteomes" id="UP000292052"/>
    </source>
</evidence>
<dbReference type="EMBL" id="QDEB01112116">
    <property type="protein sequence ID" value="RZB41710.1"/>
    <property type="molecule type" value="Genomic_DNA"/>
</dbReference>
<dbReference type="Proteomes" id="UP000292052">
    <property type="component" value="Unassembled WGS sequence"/>
</dbReference>